<gene>
    <name evidence="7" type="ORF">HG535_0E00960</name>
</gene>
<dbReference type="OrthoDB" id="60033at2759"/>
<feature type="region of interest" description="Disordered" evidence="5">
    <location>
        <begin position="74"/>
        <end position="112"/>
    </location>
</feature>
<evidence type="ECO:0000259" key="6">
    <source>
        <dbReference type="PROSITE" id="PS00434"/>
    </source>
</evidence>
<feature type="region of interest" description="Disordered" evidence="5">
    <location>
        <begin position="514"/>
        <end position="557"/>
    </location>
</feature>
<feature type="region of interest" description="Disordered" evidence="5">
    <location>
        <begin position="191"/>
        <end position="212"/>
    </location>
</feature>
<sequence length="557" mass="61638">MHSKTFIHQLHALLEEPQLQPWITWSPDDESVFIVRPYDRQFSSLVLKRYFKHGNISSFVRQLHMYGFHKLSKVPDSSSGSSGSSGKSDDSGNSGSPGSSSGKKSNTPKDQSSTKWYFTHPLGFFKKSADAATLKRIQRKSAGVGKDGKRKNVLSTVCVNYIEPTSVDNNNTSERSTGEQDLTRLRQQQLSPLTQSTTAQRSHQQQSLLQPQPLVNNQIRPLVKNQMHPHSLIQPNIPLPMQPQRQLHLQPQLKPHLQGAPDLQEFNAGLSPLNDRKHYGSLPQLPVVGSSYGRVRQHEHGSHQSLLPYIHRKDHLFEKPRTISSPEILQRSALQKNLAALPAATKSSVSMAMAPRTSTPTQTLNPQLHPLGYYFPNSQYSVNRGQFPAHFSTPSSVVSSTGTIAYLPYFDQRLESGIRTLQNSVLTLADMLPSMCKDITKQTEPDNQPNFEYYMKTIQSLKDDILAENACTTDSRYSQSSFGGTTASSSISHPTAATVGLNIDESTAASINHISMRPQQKSGSSPTGISEIDKSKPDTATSRSYTNSFSPSSNSKT</sequence>
<dbReference type="InterPro" id="IPR036388">
    <property type="entry name" value="WH-like_DNA-bd_sf"/>
</dbReference>
<dbReference type="Proteomes" id="UP000509704">
    <property type="component" value="Chromosome 5"/>
</dbReference>
<evidence type="ECO:0000313" key="8">
    <source>
        <dbReference type="Proteomes" id="UP000509704"/>
    </source>
</evidence>
<dbReference type="AlphaFoldDB" id="A0A7H9B5G4"/>
<feature type="compositionally biased region" description="Low complexity" evidence="5">
    <location>
        <begin position="541"/>
        <end position="557"/>
    </location>
</feature>
<organism evidence="7 8">
    <name type="scientific">Zygotorulaspora mrakii</name>
    <name type="common">Zygosaccharomyces mrakii</name>
    <dbReference type="NCBI Taxonomy" id="42260"/>
    <lineage>
        <taxon>Eukaryota</taxon>
        <taxon>Fungi</taxon>
        <taxon>Dikarya</taxon>
        <taxon>Ascomycota</taxon>
        <taxon>Saccharomycotina</taxon>
        <taxon>Saccharomycetes</taxon>
        <taxon>Saccharomycetales</taxon>
        <taxon>Saccharomycetaceae</taxon>
        <taxon>Zygotorulaspora</taxon>
    </lineage>
</organism>
<dbReference type="EMBL" id="CP058608">
    <property type="protein sequence ID" value="QLG73012.1"/>
    <property type="molecule type" value="Genomic_DNA"/>
</dbReference>
<dbReference type="PANTHER" id="PTHR10015">
    <property type="entry name" value="HEAT SHOCK TRANSCRIPTION FACTOR"/>
    <property type="match status" value="1"/>
</dbReference>
<evidence type="ECO:0000256" key="5">
    <source>
        <dbReference type="SAM" id="MobiDB-lite"/>
    </source>
</evidence>
<feature type="compositionally biased region" description="Polar residues" evidence="5">
    <location>
        <begin position="514"/>
        <end position="528"/>
    </location>
</feature>
<dbReference type="SMART" id="SM00415">
    <property type="entry name" value="HSF"/>
    <property type="match status" value="1"/>
</dbReference>
<dbReference type="Gene3D" id="1.10.10.10">
    <property type="entry name" value="Winged helix-like DNA-binding domain superfamily/Winged helix DNA-binding domain"/>
    <property type="match status" value="1"/>
</dbReference>
<proteinExistence type="inferred from homology"/>
<dbReference type="PRINTS" id="PR00056">
    <property type="entry name" value="HSFDOMAIN"/>
</dbReference>
<dbReference type="GO" id="GO:0005634">
    <property type="term" value="C:nucleus"/>
    <property type="evidence" value="ECO:0007669"/>
    <property type="project" value="UniProtKB-SubCell"/>
</dbReference>
<keyword evidence="8" id="KW-1185">Reference proteome</keyword>
<evidence type="ECO:0000256" key="3">
    <source>
        <dbReference type="ARBA" id="ARBA00023242"/>
    </source>
</evidence>
<comment type="subcellular location">
    <subcellularLocation>
        <location evidence="1">Nucleus</location>
    </subcellularLocation>
</comment>
<comment type="similarity">
    <text evidence="4">Belongs to the HSF family.</text>
</comment>
<protein>
    <recommendedName>
        <fullName evidence="6">HSF-type DNA-binding domain-containing protein</fullName>
    </recommendedName>
</protein>
<accession>A0A7H9B5G4</accession>
<dbReference type="InterPro" id="IPR000232">
    <property type="entry name" value="HSF_DNA-bd"/>
</dbReference>
<dbReference type="GO" id="GO:0003700">
    <property type="term" value="F:DNA-binding transcription factor activity"/>
    <property type="evidence" value="ECO:0007669"/>
    <property type="project" value="InterPro"/>
</dbReference>
<name>A0A7H9B5G4_ZYGMR</name>
<keyword evidence="3" id="KW-0539">Nucleus</keyword>
<evidence type="ECO:0000256" key="4">
    <source>
        <dbReference type="RuleBase" id="RU004020"/>
    </source>
</evidence>
<reference evidence="7 8" key="1">
    <citation type="submission" date="2020-07" db="EMBL/GenBank/DDBJ databases">
        <title>The yeast mating-type switching endonuclease HO is a domesticated member of an unorthodox homing genetic element family.</title>
        <authorList>
            <person name="Coughlan A.Y."/>
            <person name="Lombardi L."/>
            <person name="Braun-Galleani S."/>
            <person name="Martos A.R."/>
            <person name="Galeote V."/>
            <person name="Bigey F."/>
            <person name="Dequin S."/>
            <person name="Byrne K.P."/>
            <person name="Wolfe K.H."/>
        </authorList>
    </citation>
    <scope>NUCLEOTIDE SEQUENCE [LARGE SCALE GENOMIC DNA]</scope>
    <source>
        <strain evidence="7 8">NRRL Y-6702</strain>
    </source>
</reference>
<dbReference type="KEGG" id="zmk:HG535_0E00960"/>
<dbReference type="Pfam" id="PF00447">
    <property type="entry name" value="HSF_DNA-bind"/>
    <property type="match status" value="1"/>
</dbReference>
<dbReference type="GO" id="GO:0043565">
    <property type="term" value="F:sequence-specific DNA binding"/>
    <property type="evidence" value="ECO:0007669"/>
    <property type="project" value="InterPro"/>
</dbReference>
<evidence type="ECO:0000256" key="2">
    <source>
        <dbReference type="ARBA" id="ARBA00023125"/>
    </source>
</evidence>
<dbReference type="InterPro" id="IPR036390">
    <property type="entry name" value="WH_DNA-bd_sf"/>
</dbReference>
<feature type="compositionally biased region" description="Low complexity" evidence="5">
    <location>
        <begin position="75"/>
        <end position="105"/>
    </location>
</feature>
<dbReference type="SUPFAM" id="SSF46785">
    <property type="entry name" value="Winged helix' DNA-binding domain"/>
    <property type="match status" value="1"/>
</dbReference>
<dbReference type="GeneID" id="59236754"/>
<feature type="domain" description="HSF-type DNA-binding" evidence="6">
    <location>
        <begin position="47"/>
        <end position="71"/>
    </location>
</feature>
<evidence type="ECO:0000256" key="1">
    <source>
        <dbReference type="ARBA" id="ARBA00004123"/>
    </source>
</evidence>
<dbReference type="PANTHER" id="PTHR10015:SF409">
    <property type="entry name" value="PROTEIN MGA1"/>
    <property type="match status" value="1"/>
</dbReference>
<keyword evidence="2" id="KW-0238">DNA-binding</keyword>
<dbReference type="RefSeq" id="XP_037144739.1">
    <property type="nucleotide sequence ID" value="XM_037288844.1"/>
</dbReference>
<dbReference type="PROSITE" id="PS00434">
    <property type="entry name" value="HSF_DOMAIN"/>
    <property type="match status" value="1"/>
</dbReference>
<evidence type="ECO:0000313" key="7">
    <source>
        <dbReference type="EMBL" id="QLG73012.1"/>
    </source>
</evidence>